<evidence type="ECO:0000313" key="1">
    <source>
        <dbReference type="EMBL" id="QQP53451.1"/>
    </source>
</evidence>
<reference evidence="2" key="1">
    <citation type="submission" date="2021-01" db="EMBL/GenBank/DDBJ databases">
        <title>Caligus Genome Assembly.</title>
        <authorList>
            <person name="Gallardo-Escarate C."/>
        </authorList>
    </citation>
    <scope>NUCLEOTIDE SEQUENCE [LARGE SCALE GENOMIC DNA]</scope>
</reference>
<feature type="non-terminal residue" evidence="1">
    <location>
        <position position="1"/>
    </location>
</feature>
<dbReference type="EMBL" id="CP045893">
    <property type="protein sequence ID" value="QQP53451.1"/>
    <property type="molecule type" value="Genomic_DNA"/>
</dbReference>
<evidence type="ECO:0000313" key="2">
    <source>
        <dbReference type="Proteomes" id="UP000595437"/>
    </source>
</evidence>
<proteinExistence type="predicted"/>
<gene>
    <name evidence="1" type="ORF">FKW44_005942</name>
</gene>
<feature type="non-terminal residue" evidence="1">
    <location>
        <position position="66"/>
    </location>
</feature>
<organism evidence="1 2">
    <name type="scientific">Caligus rogercresseyi</name>
    <name type="common">Sea louse</name>
    <dbReference type="NCBI Taxonomy" id="217165"/>
    <lineage>
        <taxon>Eukaryota</taxon>
        <taxon>Metazoa</taxon>
        <taxon>Ecdysozoa</taxon>
        <taxon>Arthropoda</taxon>
        <taxon>Crustacea</taxon>
        <taxon>Multicrustacea</taxon>
        <taxon>Hexanauplia</taxon>
        <taxon>Copepoda</taxon>
        <taxon>Siphonostomatoida</taxon>
        <taxon>Caligidae</taxon>
        <taxon>Caligus</taxon>
    </lineage>
</organism>
<name>A0A7T8QSE6_CALRO</name>
<accession>A0A7T8QSE6</accession>
<protein>
    <submittedName>
        <fullName evidence="1">Uncharacterized protein</fullName>
    </submittedName>
</protein>
<dbReference type="AlphaFoldDB" id="A0A7T8QSE6"/>
<sequence>HHPLRQCNNAEQQLTSFSTGSPYSLQAYSLLPNPCLHPCQTQPCKWIRGPGTEPLEHKALPKSKGK</sequence>
<dbReference type="Proteomes" id="UP000595437">
    <property type="component" value="Chromosome 4"/>
</dbReference>
<keyword evidence="2" id="KW-1185">Reference proteome</keyword>